<proteinExistence type="predicted"/>
<dbReference type="InterPro" id="IPR024411">
    <property type="entry name" value="Tail_terminator_phage"/>
</dbReference>
<evidence type="ECO:0008006" key="2">
    <source>
        <dbReference type="Google" id="ProtNLM"/>
    </source>
</evidence>
<evidence type="ECO:0000313" key="1">
    <source>
        <dbReference type="EMBL" id="QJA59576.1"/>
    </source>
</evidence>
<dbReference type="EMBL" id="MT141375">
    <property type="protein sequence ID" value="QJA59576.1"/>
    <property type="molecule type" value="Genomic_DNA"/>
</dbReference>
<accession>A0A6M3IPY7</accession>
<name>A0A6M3IPY7_9ZZZZ</name>
<protein>
    <recommendedName>
        <fullName evidence="2">Tail protein</fullName>
    </recommendedName>
</protein>
<organism evidence="1">
    <name type="scientific">viral metagenome</name>
    <dbReference type="NCBI Taxonomy" id="1070528"/>
    <lineage>
        <taxon>unclassified sequences</taxon>
        <taxon>metagenomes</taxon>
        <taxon>organismal metagenomes</taxon>
    </lineage>
</organism>
<reference evidence="1" key="1">
    <citation type="submission" date="2020-03" db="EMBL/GenBank/DDBJ databases">
        <title>The deep terrestrial virosphere.</title>
        <authorList>
            <person name="Holmfeldt K."/>
            <person name="Nilsson E."/>
            <person name="Simone D."/>
            <person name="Lopez-Fernandez M."/>
            <person name="Wu X."/>
            <person name="de Brujin I."/>
            <person name="Lundin D."/>
            <person name="Andersson A."/>
            <person name="Bertilsson S."/>
            <person name="Dopson M."/>
        </authorList>
    </citation>
    <scope>NUCLEOTIDE SEQUENCE</scope>
    <source>
        <strain evidence="1">MM415B01265</strain>
    </source>
</reference>
<dbReference type="AlphaFoldDB" id="A0A6M3IPY7"/>
<gene>
    <name evidence="1" type="ORF">MM415B01265_0021</name>
</gene>
<dbReference type="Pfam" id="PF12691">
    <property type="entry name" value="Phage_tail_terminator_6"/>
    <property type="match status" value="1"/>
</dbReference>
<sequence length="131" mass="14155">MNSPSKDMMNVLAGASLGLMVGSSLCRGALQTGMDDLAVAVTDTGGYRAQGNFIWRRPTIQVLVRGPRGDYDAGYAMALDCMNELHAIADETIAGARYIMVLASSDILFAGYDESHRPLFSVNFEIQRTTT</sequence>